<comment type="caution">
    <text evidence="4">The sequence shown here is derived from an EMBL/GenBank/DDBJ whole genome shotgun (WGS) entry which is preliminary data.</text>
</comment>
<dbReference type="EMBL" id="WHWC01000005">
    <property type="protein sequence ID" value="KAG8382434.1"/>
    <property type="molecule type" value="Genomic_DNA"/>
</dbReference>
<dbReference type="PROSITE" id="PS00028">
    <property type="entry name" value="ZINC_FINGER_C2H2_1"/>
    <property type="match status" value="3"/>
</dbReference>
<dbReference type="InterPro" id="IPR013087">
    <property type="entry name" value="Znf_C2H2_type"/>
</dbReference>
<name>A0AAV6XIX7_9LAMI</name>
<dbReference type="PANTHER" id="PTHR46326">
    <property type="entry name" value="ZINC FINGER PROTEIN ZAT1-RELATED"/>
    <property type="match status" value="1"/>
</dbReference>
<evidence type="ECO:0000313" key="4">
    <source>
        <dbReference type="EMBL" id="KAG8382434.1"/>
    </source>
</evidence>
<evidence type="ECO:0000256" key="1">
    <source>
        <dbReference type="PROSITE-ProRule" id="PRU00042"/>
    </source>
</evidence>
<keyword evidence="1" id="KW-0862">Zinc</keyword>
<dbReference type="InterPro" id="IPR044303">
    <property type="entry name" value="ZAT1/4/9"/>
</dbReference>
<proteinExistence type="predicted"/>
<dbReference type="Proteomes" id="UP000826271">
    <property type="component" value="Unassembled WGS sequence"/>
</dbReference>
<dbReference type="SMART" id="SM00355">
    <property type="entry name" value="ZnF_C2H2"/>
    <property type="match status" value="3"/>
</dbReference>
<dbReference type="Pfam" id="PF13912">
    <property type="entry name" value="zf-C2H2_6"/>
    <property type="match status" value="3"/>
</dbReference>
<reference evidence="4" key="1">
    <citation type="submission" date="2019-10" db="EMBL/GenBank/DDBJ databases">
        <authorList>
            <person name="Zhang R."/>
            <person name="Pan Y."/>
            <person name="Wang J."/>
            <person name="Ma R."/>
            <person name="Yu S."/>
        </authorList>
    </citation>
    <scope>NUCLEOTIDE SEQUENCE</scope>
    <source>
        <strain evidence="4">LA-IB0</strain>
        <tissue evidence="4">Leaf</tissue>
    </source>
</reference>
<dbReference type="SUPFAM" id="SSF57667">
    <property type="entry name" value="beta-beta-alpha zinc fingers"/>
    <property type="match status" value="1"/>
</dbReference>
<gene>
    <name evidence="4" type="ORF">BUALT_Bualt05G0076900</name>
</gene>
<feature type="compositionally biased region" description="Basic residues" evidence="2">
    <location>
        <begin position="174"/>
        <end position="190"/>
    </location>
</feature>
<sequence length="301" mass="33867">MECKLCLKKFSNGKALGGHMRSHYAALPLPPNSLYHQQLTTDESTWKPPLVSISSSSSSYGSKQKRKNKCMRLVDIDPNIFNAAASVHESESTRLNKALKLMSFEDEQVIKRGKPSSSLGGCSVVFSTEEEVALCLIMLSKDVWDTELRMSRKVYKCEECNKLFKSSQGLGSHRSSHYNHTNKKKKKKKKSMNNNYYYSQVHDCPFCGKIFTSAQAVGGHKRSHFLASKFDEGKIDSYVCVSMCMHVCMCALDMSWGMNRISSVQTIKVSLSSSACVCLEVCRRVEFFVTSNVEINEQNIL</sequence>
<feature type="domain" description="C2H2-type" evidence="3">
    <location>
        <begin position="155"/>
        <end position="185"/>
    </location>
</feature>
<accession>A0AAV6XIX7</accession>
<feature type="domain" description="C2H2-type" evidence="3">
    <location>
        <begin position="1"/>
        <end position="28"/>
    </location>
</feature>
<dbReference type="GO" id="GO:0006355">
    <property type="term" value="P:regulation of DNA-templated transcription"/>
    <property type="evidence" value="ECO:0007669"/>
    <property type="project" value="InterPro"/>
</dbReference>
<evidence type="ECO:0000313" key="5">
    <source>
        <dbReference type="Proteomes" id="UP000826271"/>
    </source>
</evidence>
<feature type="region of interest" description="Disordered" evidence="2">
    <location>
        <begin position="167"/>
        <end position="190"/>
    </location>
</feature>
<dbReference type="PANTHER" id="PTHR46326:SF2">
    <property type="entry name" value="ZINC FINGER PROTEIN ZAT1-RELATED"/>
    <property type="match status" value="1"/>
</dbReference>
<feature type="domain" description="C2H2-type" evidence="3">
    <location>
        <begin position="202"/>
        <end position="224"/>
    </location>
</feature>
<keyword evidence="5" id="KW-1185">Reference proteome</keyword>
<dbReference type="AlphaFoldDB" id="A0AAV6XIX7"/>
<protein>
    <recommendedName>
        <fullName evidence="3">C2H2-type domain-containing protein</fullName>
    </recommendedName>
</protein>
<evidence type="ECO:0000256" key="2">
    <source>
        <dbReference type="SAM" id="MobiDB-lite"/>
    </source>
</evidence>
<dbReference type="GO" id="GO:0008270">
    <property type="term" value="F:zinc ion binding"/>
    <property type="evidence" value="ECO:0007669"/>
    <property type="project" value="UniProtKB-KW"/>
</dbReference>
<dbReference type="InterPro" id="IPR036236">
    <property type="entry name" value="Znf_C2H2_sf"/>
</dbReference>
<dbReference type="PROSITE" id="PS50157">
    <property type="entry name" value="ZINC_FINGER_C2H2_2"/>
    <property type="match status" value="3"/>
</dbReference>
<evidence type="ECO:0000259" key="3">
    <source>
        <dbReference type="PROSITE" id="PS50157"/>
    </source>
</evidence>
<keyword evidence="1" id="KW-0863">Zinc-finger</keyword>
<keyword evidence="1" id="KW-0479">Metal-binding</keyword>
<organism evidence="4 5">
    <name type="scientific">Buddleja alternifolia</name>
    <dbReference type="NCBI Taxonomy" id="168488"/>
    <lineage>
        <taxon>Eukaryota</taxon>
        <taxon>Viridiplantae</taxon>
        <taxon>Streptophyta</taxon>
        <taxon>Embryophyta</taxon>
        <taxon>Tracheophyta</taxon>
        <taxon>Spermatophyta</taxon>
        <taxon>Magnoliopsida</taxon>
        <taxon>eudicotyledons</taxon>
        <taxon>Gunneridae</taxon>
        <taxon>Pentapetalae</taxon>
        <taxon>asterids</taxon>
        <taxon>lamiids</taxon>
        <taxon>Lamiales</taxon>
        <taxon>Scrophulariaceae</taxon>
        <taxon>Buddlejeae</taxon>
        <taxon>Buddleja</taxon>
    </lineage>
</organism>
<dbReference type="Gene3D" id="3.30.160.60">
    <property type="entry name" value="Classic Zinc Finger"/>
    <property type="match status" value="1"/>
</dbReference>